<evidence type="ECO:0000256" key="1">
    <source>
        <dbReference type="ARBA" id="ARBA00008383"/>
    </source>
</evidence>
<dbReference type="AlphaFoldDB" id="B8FXK7"/>
<dbReference type="InterPro" id="IPR050509">
    <property type="entry name" value="CoA-transferase_III"/>
</dbReference>
<dbReference type="KEGG" id="dhd:Dhaf_4607"/>
<dbReference type="HOGENOM" id="CLU_033975_2_0_9"/>
<dbReference type="EMBL" id="CP001336">
    <property type="protein sequence ID" value="ACL22608.1"/>
    <property type="molecule type" value="Genomic_DNA"/>
</dbReference>
<sequence length="406" mass="45027">MKRKEIPQFGNLHGVKVLSTGTNIAGPFASTLLAEQGADVIQIESTLMPDMLRRQGDTWTVEHRNNRTMALNIVSEQGREVLFKLIKESHILIESSKGGTWEKWGLTDEVLWQANPQLVIAHVSGFGQTGDQEYVSRASFDTIGQAFSGYMAINGMPDPAPPYAAKPYTCDYVTALFTAWSITAALFRAWNTGVGESIDIAQFEVMARIQANALMDGLNHGKQAPRLGSYGTPLVALANVQQCKDGHWVVTGFGGQGVFKRVEELWGLADDPDFAEPHGTMQKSDGARAEKFVKAAQNFFQSHTAEEAADILNRIQVPCSVIMTYEMMSKNSHYQARDTFAEWYDPNSDKVVKGINTVPKFKNNPGRIFRGGPTYGMDNEDILAELGYSQEEIDGLYAQETIRKKW</sequence>
<dbReference type="SUPFAM" id="SSF89796">
    <property type="entry name" value="CoA-transferase family III (CaiB/BaiF)"/>
    <property type="match status" value="1"/>
</dbReference>
<dbReference type="InterPro" id="IPR003673">
    <property type="entry name" value="CoA-Trfase_fam_III"/>
</dbReference>
<dbReference type="GO" id="GO:0016740">
    <property type="term" value="F:transferase activity"/>
    <property type="evidence" value="ECO:0007669"/>
    <property type="project" value="UniProtKB-KW"/>
</dbReference>
<dbReference type="InterPro" id="IPR023606">
    <property type="entry name" value="CoA-Trfase_III_dom_1_sf"/>
</dbReference>
<accession>B8FXK7</accession>
<evidence type="ECO:0000313" key="4">
    <source>
        <dbReference type="Proteomes" id="UP000007726"/>
    </source>
</evidence>
<organism evidence="3 4">
    <name type="scientific">Desulfitobacterium hafniense (strain DSM 10664 / DCB-2)</name>
    <dbReference type="NCBI Taxonomy" id="272564"/>
    <lineage>
        <taxon>Bacteria</taxon>
        <taxon>Bacillati</taxon>
        <taxon>Bacillota</taxon>
        <taxon>Clostridia</taxon>
        <taxon>Eubacteriales</taxon>
        <taxon>Desulfitobacteriaceae</taxon>
        <taxon>Desulfitobacterium</taxon>
    </lineage>
</organism>
<dbReference type="Gene3D" id="3.30.1540.10">
    <property type="entry name" value="formyl-coa transferase, domain 3"/>
    <property type="match status" value="1"/>
</dbReference>
<protein>
    <submittedName>
        <fullName evidence="3">L-carnitine dehydratase/bile acid-inducible protein F</fullName>
    </submittedName>
</protein>
<reference evidence="3 4" key="1">
    <citation type="journal article" date="2012" name="BMC Microbiol.">
        <title>Genome sequence of Desulfitobacterium hafniense DCB-2, a Gram-positive anaerobe capable of dehalogenation and metal reduction.</title>
        <authorList>
            <person name="Kim S.H."/>
            <person name="Harzman C."/>
            <person name="Davis J.K."/>
            <person name="Hutcheson R."/>
            <person name="Broderick J.B."/>
            <person name="Marsh T.L."/>
            <person name="Tiedje J.M."/>
        </authorList>
    </citation>
    <scope>NUCLEOTIDE SEQUENCE [LARGE SCALE GENOMIC DNA]</scope>
    <source>
        <strain evidence="4">DSM 10664 / DCB-2</strain>
    </source>
</reference>
<dbReference type="PANTHER" id="PTHR48228:SF6">
    <property type="entry name" value="L-CARNITINE COA-TRANSFERASE"/>
    <property type="match status" value="1"/>
</dbReference>
<dbReference type="Proteomes" id="UP000007726">
    <property type="component" value="Chromosome"/>
</dbReference>
<gene>
    <name evidence="3" type="ordered locus">Dhaf_4607</name>
</gene>
<dbReference type="PANTHER" id="PTHR48228">
    <property type="entry name" value="SUCCINYL-COA--D-CITRAMALATE COA-TRANSFERASE"/>
    <property type="match status" value="1"/>
</dbReference>
<dbReference type="InterPro" id="IPR044855">
    <property type="entry name" value="CoA-Trfase_III_dom3_sf"/>
</dbReference>
<keyword evidence="2" id="KW-0808">Transferase</keyword>
<evidence type="ECO:0000313" key="3">
    <source>
        <dbReference type="EMBL" id="ACL22608.1"/>
    </source>
</evidence>
<name>B8FXK7_DESHD</name>
<dbReference type="Pfam" id="PF02515">
    <property type="entry name" value="CoA_transf_3"/>
    <property type="match status" value="1"/>
</dbReference>
<evidence type="ECO:0000256" key="2">
    <source>
        <dbReference type="ARBA" id="ARBA00022679"/>
    </source>
</evidence>
<proteinExistence type="inferred from homology"/>
<dbReference type="Gene3D" id="3.40.50.10540">
    <property type="entry name" value="Crotonobetainyl-coa:carnitine coa-transferase, domain 1"/>
    <property type="match status" value="1"/>
</dbReference>
<comment type="similarity">
    <text evidence="1">Belongs to the CoA-transferase III family.</text>
</comment>
<dbReference type="RefSeq" id="WP_015945343.1">
    <property type="nucleotide sequence ID" value="NC_011830.1"/>
</dbReference>